<dbReference type="KEGG" id="more:E1B28_002346"/>
<dbReference type="GeneID" id="66071422"/>
<accession>A0A9P7UNV2</accession>
<evidence type="ECO:0000256" key="1">
    <source>
        <dbReference type="SAM" id="Coils"/>
    </source>
</evidence>
<feature type="region of interest" description="Disordered" evidence="2">
    <location>
        <begin position="1"/>
        <end position="30"/>
    </location>
</feature>
<name>A0A9P7UNV2_9AGAR</name>
<dbReference type="Pfam" id="PF20411">
    <property type="entry name" value="DUF6697"/>
    <property type="match status" value="1"/>
</dbReference>
<evidence type="ECO:0000259" key="3">
    <source>
        <dbReference type="Pfam" id="PF20411"/>
    </source>
</evidence>
<feature type="coiled-coil region" evidence="1">
    <location>
        <begin position="114"/>
        <end position="141"/>
    </location>
</feature>
<comment type="caution">
    <text evidence="4">The sequence shown here is derived from an EMBL/GenBank/DDBJ whole genome shotgun (WGS) entry which is preliminary data.</text>
</comment>
<dbReference type="InterPro" id="IPR046520">
    <property type="entry name" value="DUF6697"/>
</dbReference>
<evidence type="ECO:0000256" key="2">
    <source>
        <dbReference type="SAM" id="MobiDB-lite"/>
    </source>
</evidence>
<dbReference type="RefSeq" id="XP_043002860.1">
    <property type="nucleotide sequence ID" value="XM_043159260.1"/>
</dbReference>
<sequence>MSVKPHSIQLNDSYGLSLPSHEPDGSSPLPEIHKVQDLFRMVDMAIEIEKERAKVLEAMNARDATVGRLGEACNSLRQKTALLERLQKENKLTGAAITESVNQDEKDPTVNSEVVKLEQEIEKLESTIKDLRNEIKKERVNVGDNFNSKSHLTAHTKPYICSQQLSPPVLSRASSQTSLTSNGSHGSGTTIFIVDDNDLDFTIVRSTPPVEAEDVIQIRNKLLSTLPLPEDAPDGSLKPIMLPSHLALHEFLSNAPADLRRQLPHYHVLDDLTTYWCPQREEHGYFLTPAYKCTTHFRVSTAHQWSPADLFGTLTKPTDCFYNKNGTWYYAGVYRAFRLDDLTTKEWDALSQEINLFLCKKTLSGRKNMAPQNVYEVSQLYGVGALKIACIGLQCVGFNREMYRSILALVEKSGQTGKLGHGRGREDSRDIADVMASLQIASRAENEA</sequence>
<reference evidence="4" key="1">
    <citation type="journal article" date="2021" name="Genome Biol. Evol.">
        <title>The assembled and annotated genome of the fairy-ring fungus Marasmius oreades.</title>
        <authorList>
            <person name="Hiltunen M."/>
            <person name="Ament-Velasquez S.L."/>
            <person name="Johannesson H."/>
        </authorList>
    </citation>
    <scope>NUCLEOTIDE SEQUENCE</scope>
    <source>
        <strain evidence="4">03SP1</strain>
    </source>
</reference>
<evidence type="ECO:0000313" key="5">
    <source>
        <dbReference type="Proteomes" id="UP001049176"/>
    </source>
</evidence>
<dbReference type="OrthoDB" id="3219211at2759"/>
<organism evidence="4 5">
    <name type="scientific">Marasmius oreades</name>
    <name type="common">fairy-ring Marasmius</name>
    <dbReference type="NCBI Taxonomy" id="181124"/>
    <lineage>
        <taxon>Eukaryota</taxon>
        <taxon>Fungi</taxon>
        <taxon>Dikarya</taxon>
        <taxon>Basidiomycota</taxon>
        <taxon>Agaricomycotina</taxon>
        <taxon>Agaricomycetes</taxon>
        <taxon>Agaricomycetidae</taxon>
        <taxon>Agaricales</taxon>
        <taxon>Marasmiineae</taxon>
        <taxon>Marasmiaceae</taxon>
        <taxon>Marasmius</taxon>
    </lineage>
</organism>
<protein>
    <recommendedName>
        <fullName evidence="3">DUF6697 domain-containing protein</fullName>
    </recommendedName>
</protein>
<evidence type="ECO:0000313" key="4">
    <source>
        <dbReference type="EMBL" id="KAG7086389.1"/>
    </source>
</evidence>
<keyword evidence="1" id="KW-0175">Coiled coil</keyword>
<keyword evidence="5" id="KW-1185">Reference proteome</keyword>
<dbReference type="EMBL" id="CM032190">
    <property type="protein sequence ID" value="KAG7086389.1"/>
    <property type="molecule type" value="Genomic_DNA"/>
</dbReference>
<dbReference type="Proteomes" id="UP001049176">
    <property type="component" value="Chromosome 10"/>
</dbReference>
<dbReference type="AlphaFoldDB" id="A0A9P7UNV2"/>
<gene>
    <name evidence="4" type="ORF">E1B28_002346</name>
</gene>
<feature type="domain" description="DUF6697" evidence="3">
    <location>
        <begin position="259"/>
        <end position="407"/>
    </location>
</feature>
<proteinExistence type="predicted"/>